<organism evidence="1 2">
    <name type="scientific">Pistacia atlantica</name>
    <dbReference type="NCBI Taxonomy" id="434234"/>
    <lineage>
        <taxon>Eukaryota</taxon>
        <taxon>Viridiplantae</taxon>
        <taxon>Streptophyta</taxon>
        <taxon>Embryophyta</taxon>
        <taxon>Tracheophyta</taxon>
        <taxon>Spermatophyta</taxon>
        <taxon>Magnoliopsida</taxon>
        <taxon>eudicotyledons</taxon>
        <taxon>Gunneridae</taxon>
        <taxon>Pentapetalae</taxon>
        <taxon>rosids</taxon>
        <taxon>malvids</taxon>
        <taxon>Sapindales</taxon>
        <taxon>Anacardiaceae</taxon>
        <taxon>Pistacia</taxon>
    </lineage>
</organism>
<reference evidence="2" key="1">
    <citation type="journal article" date="2023" name="G3 (Bethesda)">
        <title>Genome assembly and association tests identify interacting loci associated with vigor, precocity, and sex in interspecific pistachio rootstocks.</title>
        <authorList>
            <person name="Palmer W."/>
            <person name="Jacygrad E."/>
            <person name="Sagayaradj S."/>
            <person name="Cavanaugh K."/>
            <person name="Han R."/>
            <person name="Bertier L."/>
            <person name="Beede B."/>
            <person name="Kafkas S."/>
            <person name="Golino D."/>
            <person name="Preece J."/>
            <person name="Michelmore R."/>
        </authorList>
    </citation>
    <scope>NUCLEOTIDE SEQUENCE [LARGE SCALE GENOMIC DNA]</scope>
</reference>
<comment type="caution">
    <text evidence="1">The sequence shown here is derived from an EMBL/GenBank/DDBJ whole genome shotgun (WGS) entry which is preliminary data.</text>
</comment>
<protein>
    <submittedName>
        <fullName evidence="1">Uncharacterized protein</fullName>
    </submittedName>
</protein>
<keyword evidence="2" id="KW-1185">Reference proteome</keyword>
<evidence type="ECO:0000313" key="1">
    <source>
        <dbReference type="EMBL" id="KAJ0079075.1"/>
    </source>
</evidence>
<evidence type="ECO:0000313" key="2">
    <source>
        <dbReference type="Proteomes" id="UP001164250"/>
    </source>
</evidence>
<gene>
    <name evidence="1" type="ORF">Patl1_23794</name>
</gene>
<dbReference type="EMBL" id="CM047909">
    <property type="protein sequence ID" value="KAJ0079075.1"/>
    <property type="molecule type" value="Genomic_DNA"/>
</dbReference>
<proteinExistence type="predicted"/>
<name>A0ACC0ZWK1_9ROSI</name>
<dbReference type="Proteomes" id="UP001164250">
    <property type="component" value="Chromosome 13"/>
</dbReference>
<accession>A0ACC0ZWK1</accession>
<sequence length="73" mass="8315">MQVDEMEVKLNVSMVKLVERTKAVVVKEKEFKDDYRVELEKFKARAFRGGGLAKKVFKVSPNLEDTLASSPLL</sequence>